<dbReference type="VEuPathDB" id="AmoebaDB:NfTy_050210"/>
<dbReference type="Proteomes" id="UP000444721">
    <property type="component" value="Unassembled WGS sequence"/>
</dbReference>
<dbReference type="VEuPathDB" id="AmoebaDB:FDP41_000980"/>
<feature type="transmembrane region" description="Helical" evidence="2">
    <location>
        <begin position="265"/>
        <end position="285"/>
    </location>
</feature>
<accession>A0A6A5BRL2</accession>
<dbReference type="InterPro" id="IPR029787">
    <property type="entry name" value="Nucleotide_cyclase"/>
</dbReference>
<reference evidence="4 5" key="1">
    <citation type="journal article" date="2019" name="Sci. Rep.">
        <title>Nanopore sequencing improves the draft genome of the human pathogenic amoeba Naegleria fowleri.</title>
        <authorList>
            <person name="Liechti N."/>
            <person name="Schurch N."/>
            <person name="Bruggmann R."/>
            <person name="Wittwer M."/>
        </authorList>
    </citation>
    <scope>NUCLEOTIDE SEQUENCE [LARGE SCALE GENOMIC DNA]</scope>
    <source>
        <strain evidence="4 5">ATCC 30894</strain>
    </source>
</reference>
<dbReference type="PROSITE" id="PS50125">
    <property type="entry name" value="GUANYLATE_CYCLASE_2"/>
    <property type="match status" value="1"/>
</dbReference>
<evidence type="ECO:0000256" key="1">
    <source>
        <dbReference type="SAM" id="MobiDB-lite"/>
    </source>
</evidence>
<sequence>MMNEEDKQRKEHVEQQQQPQELMKMSPPQPQPSSSTSLSKEELCTNTTEKHSSSPPRGNEISSSPPLPPLPNYSILSQNQSLNQFSSSSSSNNNNFTCRIMLEAFLSYFCCVSHFSSTRTNFDRMFRTIRNQRGGGANSNKDMPPQEPSSSSSSSSKLSMKLRSLFIPDYVVLGKNDRIKMVKDNAIKHSSSSTLFPQTTNKTNKHAPHKIRLMTDAIEEIHDEEVEEHVIESEYSFWIWLKICCLGQLTFMCHPPRCFTILNCLLLLFILQGIFGISSAFILLYTSGQRVSENTQSIQQLQIKTFSNYEISHLLDYTSLAVNSMLFKLSNPSFDVTNSTHWFTLFHYVAGIYRNIIPIGGIVFARYDNIYVGYNRDHLFTIRNGSIVDGAQCQYFFSSNFSQPMTEAYFADHFSHSICNVSIVTTQRPWYTPYMRSDNPSTNIRWSPVYISSAGDLSISVTIPVYVNTSTLSNVTKAPFTLPDKLVDASLKNPSYLYGVAAFQLLSPALSSLLKNSSVLFEDLDLAFITNANGDLIAVNVDDDEPKYLTAQRIIDNYRERNILSILNTTTCQVEKGICSKFIERYPYNGIDAILDVELTFITDIYNLSWGVAVATRKASFADEVVTGGITSVVIFVIIFVFGMFCLFFFVKAISNPLHQISIDMLKLTNLSDMDKEKEPSSFFSDIKEMQEYISIMRKRLNTFTKYVPEVIVQKVLQKEHEDCGEIYMSEQHMSVLCCDIEGFNKMSESLEPQELLTIVNNYVTCVCVIIHNRRGLVDKFNSACITCFFNESTCPVNDHEMHACITALEIMEAIENDLNKKHFSEENKIRVNIGINSGKFLCGNVGTNQSLSFSVFGKNLEFASKLMELNRFFNSSILIGPSTFEKVSNAFLCYFMDYLKEESVCSSHDIVSTMKTLSKGDLSMYWNKTQSDLHACYELIGHKNEATDLQKRIASDLFQIQTSLTEEKKYSDLKSKCSMLVSLTGLKNVQILYEKCRKQGPTWNVFSTINK</sequence>
<feature type="compositionally biased region" description="Basic and acidic residues" evidence="1">
    <location>
        <begin position="1"/>
        <end position="14"/>
    </location>
</feature>
<dbReference type="PANTHER" id="PTHR43081">
    <property type="entry name" value="ADENYLATE CYCLASE, TERMINAL-DIFFERENTIATION SPECIFIC-RELATED"/>
    <property type="match status" value="1"/>
</dbReference>
<organism evidence="4 5">
    <name type="scientific">Naegleria fowleri</name>
    <name type="common">Brain eating amoeba</name>
    <dbReference type="NCBI Taxonomy" id="5763"/>
    <lineage>
        <taxon>Eukaryota</taxon>
        <taxon>Discoba</taxon>
        <taxon>Heterolobosea</taxon>
        <taxon>Tetramitia</taxon>
        <taxon>Eutetramitia</taxon>
        <taxon>Vahlkampfiidae</taxon>
        <taxon>Naegleria</taxon>
    </lineage>
</organism>
<dbReference type="GeneID" id="68108198"/>
<dbReference type="VEuPathDB" id="AmoebaDB:NF0013920"/>
<dbReference type="EMBL" id="VFQX01000022">
    <property type="protein sequence ID" value="KAF0979827.1"/>
    <property type="molecule type" value="Genomic_DNA"/>
</dbReference>
<feature type="transmembrane region" description="Helical" evidence="2">
    <location>
        <begin position="625"/>
        <end position="651"/>
    </location>
</feature>
<evidence type="ECO:0000256" key="2">
    <source>
        <dbReference type="SAM" id="Phobius"/>
    </source>
</evidence>
<evidence type="ECO:0000259" key="3">
    <source>
        <dbReference type="PROSITE" id="PS50125"/>
    </source>
</evidence>
<dbReference type="PANTHER" id="PTHR43081:SF1">
    <property type="entry name" value="ADENYLATE CYCLASE, TERMINAL-DIFFERENTIATION SPECIFIC"/>
    <property type="match status" value="1"/>
</dbReference>
<keyword evidence="5" id="KW-1185">Reference proteome</keyword>
<dbReference type="SUPFAM" id="SSF55073">
    <property type="entry name" value="Nucleotide cyclase"/>
    <property type="match status" value="1"/>
</dbReference>
<evidence type="ECO:0000313" key="4">
    <source>
        <dbReference type="EMBL" id="KAF0979827.1"/>
    </source>
</evidence>
<protein>
    <recommendedName>
        <fullName evidence="3">Guanylate cyclase domain-containing protein</fullName>
    </recommendedName>
</protein>
<dbReference type="InterPro" id="IPR001054">
    <property type="entry name" value="A/G_cyclase"/>
</dbReference>
<dbReference type="Gene3D" id="3.30.70.1230">
    <property type="entry name" value="Nucleotide cyclase"/>
    <property type="match status" value="1"/>
</dbReference>
<proteinExistence type="predicted"/>
<feature type="region of interest" description="Disordered" evidence="1">
    <location>
        <begin position="1"/>
        <end position="75"/>
    </location>
</feature>
<dbReference type="InterPro" id="IPR050697">
    <property type="entry name" value="Adenylyl/Guanylyl_Cyclase_3/4"/>
</dbReference>
<dbReference type="RefSeq" id="XP_044564540.1">
    <property type="nucleotide sequence ID" value="XM_044713797.1"/>
</dbReference>
<dbReference type="OMA" id="EYSFWIW"/>
<dbReference type="Pfam" id="PF00211">
    <property type="entry name" value="Guanylate_cyc"/>
    <property type="match status" value="1"/>
</dbReference>
<dbReference type="CDD" id="cd07302">
    <property type="entry name" value="CHD"/>
    <property type="match status" value="1"/>
</dbReference>
<keyword evidence="2" id="KW-1133">Transmembrane helix</keyword>
<dbReference type="SMART" id="SM00044">
    <property type="entry name" value="CYCc"/>
    <property type="match status" value="1"/>
</dbReference>
<dbReference type="GO" id="GO:0035556">
    <property type="term" value="P:intracellular signal transduction"/>
    <property type="evidence" value="ECO:0007669"/>
    <property type="project" value="InterPro"/>
</dbReference>
<keyword evidence="2" id="KW-0812">Transmembrane</keyword>
<evidence type="ECO:0000313" key="5">
    <source>
        <dbReference type="Proteomes" id="UP000444721"/>
    </source>
</evidence>
<dbReference type="GO" id="GO:0006171">
    <property type="term" value="P:cAMP biosynthetic process"/>
    <property type="evidence" value="ECO:0007669"/>
    <property type="project" value="TreeGrafter"/>
</dbReference>
<keyword evidence="2" id="KW-0472">Membrane</keyword>
<gene>
    <name evidence="4" type="ORF">FDP41_000980</name>
</gene>
<dbReference type="OrthoDB" id="194468at2759"/>
<feature type="domain" description="Guanylate cyclase" evidence="3">
    <location>
        <begin position="735"/>
        <end position="868"/>
    </location>
</feature>
<feature type="region of interest" description="Disordered" evidence="1">
    <location>
        <begin position="131"/>
        <end position="157"/>
    </location>
</feature>
<dbReference type="AlphaFoldDB" id="A0A6A5BRL2"/>
<name>A0A6A5BRL2_NAEFO</name>
<comment type="caution">
    <text evidence="4">The sequence shown here is derived from an EMBL/GenBank/DDBJ whole genome shotgun (WGS) entry which is preliminary data.</text>
</comment>
<feature type="compositionally biased region" description="Basic and acidic residues" evidence="1">
    <location>
        <begin position="39"/>
        <end position="52"/>
    </location>
</feature>